<dbReference type="PANTHER" id="PTHR43046">
    <property type="entry name" value="GDP-MANNOSE MANNOSYL HYDROLASE"/>
    <property type="match status" value="1"/>
</dbReference>
<accession>A0A0H2MPD9</accession>
<dbReference type="PROSITE" id="PS51462">
    <property type="entry name" value="NUDIX"/>
    <property type="match status" value="1"/>
</dbReference>
<evidence type="ECO:0000313" key="6">
    <source>
        <dbReference type="Proteomes" id="UP000035170"/>
    </source>
</evidence>
<evidence type="ECO:0000256" key="1">
    <source>
        <dbReference type="ARBA" id="ARBA00001946"/>
    </source>
</evidence>
<dbReference type="CDD" id="cd04688">
    <property type="entry name" value="NUDIX_Hydrolase"/>
    <property type="match status" value="1"/>
</dbReference>
<keyword evidence="6" id="KW-1185">Reference proteome</keyword>
<dbReference type="PANTHER" id="PTHR43046:SF14">
    <property type="entry name" value="MUTT_NUDIX FAMILY PROTEIN"/>
    <property type="match status" value="1"/>
</dbReference>
<dbReference type="GO" id="GO:0016787">
    <property type="term" value="F:hydrolase activity"/>
    <property type="evidence" value="ECO:0007669"/>
    <property type="project" value="UniProtKB-KW"/>
</dbReference>
<dbReference type="PROSITE" id="PS00893">
    <property type="entry name" value="NUDIX_BOX"/>
    <property type="match status" value="1"/>
</dbReference>
<dbReference type="PATRIC" id="fig|34073.19.peg.298"/>
<protein>
    <recommendedName>
        <fullName evidence="4">Nudix hydrolase domain-containing protein</fullName>
    </recommendedName>
</protein>
<evidence type="ECO:0000259" key="4">
    <source>
        <dbReference type="PROSITE" id="PS51462"/>
    </source>
</evidence>
<dbReference type="InterPro" id="IPR020084">
    <property type="entry name" value="NUDIX_hydrolase_CS"/>
</dbReference>
<dbReference type="InterPro" id="IPR015797">
    <property type="entry name" value="NUDIX_hydrolase-like_dom_sf"/>
</dbReference>
<dbReference type="EMBL" id="JZWI01000002">
    <property type="protein sequence ID" value="KLN58575.1"/>
    <property type="molecule type" value="Genomic_DNA"/>
</dbReference>
<comment type="cofactor">
    <cofactor evidence="1">
        <name>Mg(2+)</name>
        <dbReference type="ChEBI" id="CHEBI:18420"/>
    </cofactor>
</comment>
<organism evidence="5 6">
    <name type="scientific">Variovorax paradoxus</name>
    <dbReference type="NCBI Taxonomy" id="34073"/>
    <lineage>
        <taxon>Bacteria</taxon>
        <taxon>Pseudomonadati</taxon>
        <taxon>Pseudomonadota</taxon>
        <taxon>Betaproteobacteria</taxon>
        <taxon>Burkholderiales</taxon>
        <taxon>Comamonadaceae</taxon>
        <taxon>Variovorax</taxon>
    </lineage>
</organism>
<dbReference type="InterPro" id="IPR000086">
    <property type="entry name" value="NUDIX_hydrolase_dom"/>
</dbReference>
<comment type="similarity">
    <text evidence="3">Belongs to the Nudix hydrolase family.</text>
</comment>
<dbReference type="AlphaFoldDB" id="A0A0H2MPD9"/>
<evidence type="ECO:0000256" key="2">
    <source>
        <dbReference type="ARBA" id="ARBA00022801"/>
    </source>
</evidence>
<dbReference type="InterPro" id="IPR020476">
    <property type="entry name" value="Nudix_hydrolase"/>
</dbReference>
<gene>
    <name evidence="5" type="ORF">VPARA_02970</name>
</gene>
<name>A0A0H2MPD9_VARPD</name>
<dbReference type="Gene3D" id="3.90.79.10">
    <property type="entry name" value="Nucleoside Triphosphate Pyrophosphohydrolase"/>
    <property type="match status" value="1"/>
</dbReference>
<dbReference type="PRINTS" id="PR00502">
    <property type="entry name" value="NUDIXFAMILY"/>
</dbReference>
<dbReference type="SUPFAM" id="SSF55811">
    <property type="entry name" value="Nudix"/>
    <property type="match status" value="1"/>
</dbReference>
<evidence type="ECO:0000256" key="3">
    <source>
        <dbReference type="RuleBase" id="RU003476"/>
    </source>
</evidence>
<feature type="domain" description="Nudix hydrolase" evidence="4">
    <location>
        <begin position="9"/>
        <end position="146"/>
    </location>
</feature>
<reference evidence="5 6" key="1">
    <citation type="submission" date="2015-03" db="EMBL/GenBank/DDBJ databases">
        <title>Genome sequence of Variovorax paradoxus TBEA6.</title>
        <authorList>
            <person name="Poehlein A."/>
            <person name="Schuldes J."/>
            <person name="Wuebbeler J.H."/>
            <person name="Hiessl S."/>
            <person name="Steinbuechel A."/>
            <person name="Daniel R."/>
        </authorList>
    </citation>
    <scope>NUCLEOTIDE SEQUENCE [LARGE SCALE GENOMIC DNA]</scope>
    <source>
        <strain evidence="5 6">TBEA6</strain>
    </source>
</reference>
<proteinExistence type="inferred from homology"/>
<sequence length="158" mass="17825">MISVHLHGQRFQVRAAAVILHVGCALLHRAPGDEYWALPGGRVEVGEEASATIVREMKEELGEEVECGRLLHVAENFFDLAGRRNHEIGFYFLVSLPEDSPHLDKARSYRGIESHLELEFRWFPIAELAAVNLRPTFLPDSLAADPLVFSHAVQREYP</sequence>
<dbReference type="Proteomes" id="UP000035170">
    <property type="component" value="Unassembled WGS sequence"/>
</dbReference>
<keyword evidence="2 3" id="KW-0378">Hydrolase</keyword>
<comment type="caution">
    <text evidence="5">The sequence shown here is derived from an EMBL/GenBank/DDBJ whole genome shotgun (WGS) entry which is preliminary data.</text>
</comment>
<dbReference type="Pfam" id="PF00293">
    <property type="entry name" value="NUDIX"/>
    <property type="match status" value="1"/>
</dbReference>
<evidence type="ECO:0000313" key="5">
    <source>
        <dbReference type="EMBL" id="KLN58575.1"/>
    </source>
</evidence>